<evidence type="ECO:0000313" key="2">
    <source>
        <dbReference type="Proteomes" id="UP000198598"/>
    </source>
</evidence>
<dbReference type="AlphaFoldDB" id="A0A1I2IGU9"/>
<gene>
    <name evidence="1" type="ORF">SAMN05216167_1822</name>
</gene>
<dbReference type="EMBL" id="FOLQ01000082">
    <property type="protein sequence ID" value="SFF41464.1"/>
    <property type="molecule type" value="Genomic_DNA"/>
</dbReference>
<proteinExistence type="predicted"/>
<protein>
    <submittedName>
        <fullName evidence="1">Uncharacterized protein</fullName>
    </submittedName>
</protein>
<reference evidence="1 2" key="1">
    <citation type="submission" date="2016-10" db="EMBL/GenBank/DDBJ databases">
        <authorList>
            <person name="de Groot N.N."/>
        </authorList>
    </citation>
    <scope>NUCLEOTIDE SEQUENCE [LARGE SCALE GENOMIC DNA]</scope>
    <source>
        <strain evidence="1 2">DSM 26130</strain>
    </source>
</reference>
<dbReference type="Proteomes" id="UP000198598">
    <property type="component" value="Unassembled WGS sequence"/>
</dbReference>
<dbReference type="RefSeq" id="WP_093835541.1">
    <property type="nucleotide sequence ID" value="NZ_FOLQ01000082.1"/>
</dbReference>
<accession>A0A1I2IGU9</accession>
<evidence type="ECO:0000313" key="1">
    <source>
        <dbReference type="EMBL" id="SFF41464.1"/>
    </source>
</evidence>
<keyword evidence="2" id="KW-1185">Reference proteome</keyword>
<name>A0A1I2IGU9_9BACT</name>
<organism evidence="1 2">
    <name type="scientific">Spirosoma endophyticum</name>
    <dbReference type="NCBI Taxonomy" id="662367"/>
    <lineage>
        <taxon>Bacteria</taxon>
        <taxon>Pseudomonadati</taxon>
        <taxon>Bacteroidota</taxon>
        <taxon>Cytophagia</taxon>
        <taxon>Cytophagales</taxon>
        <taxon>Cytophagaceae</taxon>
        <taxon>Spirosoma</taxon>
    </lineage>
</organism>
<sequence>MVHFYILNQAGQVLTTASVKLPKVKVTGYVTAVDGVSQQAVYDSTVFIKLGDITREEPDQQATQFRYYVLT</sequence>